<dbReference type="AlphaFoldDB" id="A0A345ILJ2"/>
<accession>A0A345ILJ2</accession>
<dbReference type="RefSeq" id="WP_114673222.1">
    <property type="nucleotide sequence ID" value="NZ_CP031163.1"/>
</dbReference>
<dbReference type="Proteomes" id="UP000253744">
    <property type="component" value="Plasmid pDrdI"/>
</dbReference>
<organism evidence="1 2">
    <name type="scientific">Deinococcus wulumuqiensis</name>
    <dbReference type="NCBI Taxonomy" id="980427"/>
    <lineage>
        <taxon>Bacteria</taxon>
        <taxon>Thermotogati</taxon>
        <taxon>Deinococcota</taxon>
        <taxon>Deinococci</taxon>
        <taxon>Deinococcales</taxon>
        <taxon>Deinococcaceae</taxon>
        <taxon>Deinococcus</taxon>
    </lineage>
</organism>
<dbReference type="KEGG" id="dwu:DVJ83_15445"/>
<evidence type="ECO:0000313" key="2">
    <source>
        <dbReference type="Proteomes" id="UP000253744"/>
    </source>
</evidence>
<geneLocation type="plasmid" evidence="2">
    <name>pdrdi</name>
</geneLocation>
<proteinExistence type="predicted"/>
<evidence type="ECO:0000313" key="1">
    <source>
        <dbReference type="EMBL" id="AXH00565.1"/>
    </source>
</evidence>
<keyword evidence="1" id="KW-0614">Plasmid</keyword>
<gene>
    <name evidence="1" type="ORF">DVJ83_15445</name>
</gene>
<dbReference type="EMBL" id="CP031163">
    <property type="protein sequence ID" value="AXH00565.1"/>
    <property type="molecule type" value="Genomic_DNA"/>
</dbReference>
<sequence>MGRKRHAASARDVHEAYMPHVPFKFYTNMVLGKDAPESPAEDFRVAERIRREAELYFRSQEERAAASEQDLTREERVALSVKLLR</sequence>
<reference evidence="1 2" key="1">
    <citation type="submission" date="2018-07" db="EMBL/GenBank/DDBJ databases">
        <title>Complete Genome and Methylome Analysis of Deinococcus wulumuqiensis NEB 479.</title>
        <authorList>
            <person name="Fomenkov A."/>
            <person name="Luyten Y."/>
            <person name="Vincze T."/>
            <person name="Anton B.P."/>
            <person name="Clark T."/>
            <person name="Roberts R.J."/>
            <person name="Morgan R.D."/>
        </authorList>
    </citation>
    <scope>NUCLEOTIDE SEQUENCE [LARGE SCALE GENOMIC DNA]</scope>
    <source>
        <strain evidence="1 2">NEB 479</strain>
        <plasmid evidence="2">Plasmid pdrdi</plasmid>
    </source>
</reference>
<protein>
    <submittedName>
        <fullName evidence="1">Uncharacterized protein</fullName>
    </submittedName>
</protein>
<name>A0A345ILJ2_9DEIO</name>